<reference evidence="2 3" key="1">
    <citation type="journal article" date="2023" name="Plants (Basel)">
        <title>Bridging the Gap: Combining Genomics and Transcriptomics Approaches to Understand Stylosanthes scabra, an Orphan Legume from the Brazilian Caatinga.</title>
        <authorList>
            <person name="Ferreira-Neto J.R.C."/>
            <person name="da Silva M.D."/>
            <person name="Binneck E."/>
            <person name="de Melo N.F."/>
            <person name="da Silva R.H."/>
            <person name="de Melo A.L.T.M."/>
            <person name="Pandolfi V."/>
            <person name="Bustamante F.O."/>
            <person name="Brasileiro-Vidal A.C."/>
            <person name="Benko-Iseppon A.M."/>
        </authorList>
    </citation>
    <scope>NUCLEOTIDE SEQUENCE [LARGE SCALE GENOMIC DNA]</scope>
    <source>
        <tissue evidence="2">Leaves</tissue>
    </source>
</reference>
<proteinExistence type="predicted"/>
<accession>A0ABU6WP38</accession>
<organism evidence="2 3">
    <name type="scientific">Stylosanthes scabra</name>
    <dbReference type="NCBI Taxonomy" id="79078"/>
    <lineage>
        <taxon>Eukaryota</taxon>
        <taxon>Viridiplantae</taxon>
        <taxon>Streptophyta</taxon>
        <taxon>Embryophyta</taxon>
        <taxon>Tracheophyta</taxon>
        <taxon>Spermatophyta</taxon>
        <taxon>Magnoliopsida</taxon>
        <taxon>eudicotyledons</taxon>
        <taxon>Gunneridae</taxon>
        <taxon>Pentapetalae</taxon>
        <taxon>rosids</taxon>
        <taxon>fabids</taxon>
        <taxon>Fabales</taxon>
        <taxon>Fabaceae</taxon>
        <taxon>Papilionoideae</taxon>
        <taxon>50 kb inversion clade</taxon>
        <taxon>dalbergioids sensu lato</taxon>
        <taxon>Dalbergieae</taxon>
        <taxon>Pterocarpus clade</taxon>
        <taxon>Stylosanthes</taxon>
    </lineage>
</organism>
<evidence type="ECO:0000256" key="1">
    <source>
        <dbReference type="SAM" id="Coils"/>
    </source>
</evidence>
<name>A0ABU6WP38_9FABA</name>
<gene>
    <name evidence="2" type="ORF">PIB30_078229</name>
</gene>
<evidence type="ECO:0000313" key="2">
    <source>
        <dbReference type="EMBL" id="MED6187637.1"/>
    </source>
</evidence>
<keyword evidence="1" id="KW-0175">Coiled coil</keyword>
<keyword evidence="3" id="KW-1185">Reference proteome</keyword>
<protein>
    <submittedName>
        <fullName evidence="2">Uncharacterized protein</fullName>
    </submittedName>
</protein>
<comment type="caution">
    <text evidence="2">The sequence shown here is derived from an EMBL/GenBank/DDBJ whole genome shotgun (WGS) entry which is preliminary data.</text>
</comment>
<dbReference type="Proteomes" id="UP001341840">
    <property type="component" value="Unassembled WGS sequence"/>
</dbReference>
<evidence type="ECO:0000313" key="3">
    <source>
        <dbReference type="Proteomes" id="UP001341840"/>
    </source>
</evidence>
<feature type="coiled-coil region" evidence="1">
    <location>
        <begin position="142"/>
        <end position="174"/>
    </location>
</feature>
<dbReference type="EMBL" id="JASCZI010182317">
    <property type="protein sequence ID" value="MED6187637.1"/>
    <property type="molecule type" value="Genomic_DNA"/>
</dbReference>
<sequence>MEEAYSYNQGYTPWNPPPFQHHTPRDDAYQSNGYGDAYYGYEDPPPPYLASQIVIKEAIQLLCLERKELLGNQRPSFSITVKSMEKHSYFVSMRQPRRKGGHTTFSTTVKSMEKHSYFVSIRQPRRKEDALLNEEDAESLDHKEVHECLEEVEEENEDQEVEDIDKEVKDKDKEPKGMKIVHFASSEATPPNLPSELHFEWVNPSNINFISPQHYGLLETDGQLRALCGVLDTKGIDSLVLDEARFITCGKSDFKAYSGHLHKLHNHRAKVRALSMRKHLGPWKFQKKLAKFGAKVAKKSARNEKITKKSLKAKSRAYAYTPKKHMRTHCHDLGRHVLAGTGPYAYAPERPMRHQWPDLCL</sequence>